<feature type="region of interest" description="Disordered" evidence="1">
    <location>
        <begin position="148"/>
        <end position="227"/>
    </location>
</feature>
<dbReference type="InterPro" id="IPR036420">
    <property type="entry name" value="BRCT_dom_sf"/>
</dbReference>
<feature type="non-terminal residue" evidence="2">
    <location>
        <position position="1"/>
    </location>
</feature>
<feature type="region of interest" description="Disordered" evidence="1">
    <location>
        <begin position="429"/>
        <end position="471"/>
    </location>
</feature>
<evidence type="ECO:0000313" key="2">
    <source>
        <dbReference type="EMBL" id="CAD7229514.1"/>
    </source>
</evidence>
<feature type="compositionally biased region" description="Polar residues" evidence="1">
    <location>
        <begin position="200"/>
        <end position="227"/>
    </location>
</feature>
<dbReference type="PANTHER" id="PTHR15321:SF3">
    <property type="entry name" value="TP53-BINDING PROTEIN 1"/>
    <property type="match status" value="1"/>
</dbReference>
<accession>A0A7R8WDA2</accession>
<feature type="region of interest" description="Disordered" evidence="1">
    <location>
        <begin position="517"/>
        <end position="572"/>
    </location>
</feature>
<dbReference type="OrthoDB" id="129353at2759"/>
<dbReference type="PROSITE" id="PS50172">
    <property type="entry name" value="BRCT"/>
    <property type="match status" value="1"/>
</dbReference>
<reference evidence="2" key="1">
    <citation type="submission" date="2020-11" db="EMBL/GenBank/DDBJ databases">
        <authorList>
            <person name="Tran Van P."/>
        </authorList>
    </citation>
    <scope>NUCLEOTIDE SEQUENCE</scope>
</reference>
<sequence>EAREDLAALEKDYEEVGIDSTEEGEADISPIWPDDSTCPSDKVEERAESPSILQCPAAASTALTSPVRSPPRATLPASTAASTGTRKSLAFFGHESRRFLKIILGTETITLNQAPIQEVASSRQLLWSDLSPNEQRFLLRLMEKPSGYEADQSSASSTSDKGTSNNCRERSEFSDNRPPRCEFDRPVPPYEPFTGPHLTKSLSFGPTVSSFSPPQPRASTQSYPRGQHCNGSRTYEAIVFQLMQLKDCTDIQFYLLRFPVPKDFVAPLRRGVSSSLSGTTGTSFSSMTTDVVEYDEGDPFKFVWGWHHQKQRYLIALLKDFITLEIFSVEFYRYPGEQFPIKKEDLILMGKSNKELPVSMEVNVQRPEAGEEEVTGIIRGMCVDDETEELNVMVEIGNTLYPVRRRHLCLTREQGCSYQTWRKEMERSQRRATWEAQPVSANKLGKPGNDENLESSGLSDAPLTEKTPCKKSKILTTTPSCRVKQKATPVSTTARRTRRMAEVRRINQSLEHVELRDEGDAAVIGGTPRTRQRKPTGRSRSAQKSASAKKSRRRQRPSQEASERELLGPIPSNQTLFEGFGFVITHADSEDPDNEVLAVESFNKDWICKQIQAGGGVVFESIEEMIPAENCPFGKKVLSNAPARTATYVKPVILAASMVPVEKLPTGVVKGSESKTDEVDVIVCNETPPVRVLSRAREQGLPLVNTEWVIHCLIHGERLQFDAHPRFIFQRRGEDEEIK</sequence>
<feature type="compositionally biased region" description="Basic and acidic residues" evidence="1">
    <location>
        <begin position="167"/>
        <end position="185"/>
    </location>
</feature>
<feature type="compositionally biased region" description="Basic and acidic residues" evidence="1">
    <location>
        <begin position="1"/>
        <end position="11"/>
    </location>
</feature>
<dbReference type="PANTHER" id="PTHR15321">
    <property type="entry name" value="TUMOR SUPPRESSOR P53-BINDING PROTEIN 1"/>
    <property type="match status" value="1"/>
</dbReference>
<organism evidence="2">
    <name type="scientific">Cyprideis torosa</name>
    <dbReference type="NCBI Taxonomy" id="163714"/>
    <lineage>
        <taxon>Eukaryota</taxon>
        <taxon>Metazoa</taxon>
        <taxon>Ecdysozoa</taxon>
        <taxon>Arthropoda</taxon>
        <taxon>Crustacea</taxon>
        <taxon>Oligostraca</taxon>
        <taxon>Ostracoda</taxon>
        <taxon>Podocopa</taxon>
        <taxon>Podocopida</taxon>
        <taxon>Cytherocopina</taxon>
        <taxon>Cytheroidea</taxon>
        <taxon>Cytherideidae</taxon>
        <taxon>Cyprideis</taxon>
    </lineage>
</organism>
<feature type="region of interest" description="Disordered" evidence="1">
    <location>
        <begin position="62"/>
        <end position="81"/>
    </location>
</feature>
<dbReference type="InterPro" id="IPR047250">
    <property type="entry name" value="BRCT_p53bp1-like_rpt2"/>
</dbReference>
<dbReference type="GO" id="GO:0000077">
    <property type="term" value="P:DNA damage checkpoint signaling"/>
    <property type="evidence" value="ECO:0007669"/>
    <property type="project" value="TreeGrafter"/>
</dbReference>
<feature type="compositionally biased region" description="Acidic residues" evidence="1">
    <location>
        <begin position="12"/>
        <end position="26"/>
    </location>
</feature>
<dbReference type="Pfam" id="PF18428">
    <property type="entry name" value="BRCT_3"/>
    <property type="match status" value="1"/>
</dbReference>
<feature type="compositionally biased region" description="Basic residues" evidence="1">
    <location>
        <begin position="547"/>
        <end position="556"/>
    </location>
</feature>
<dbReference type="AlphaFoldDB" id="A0A7R8WDA2"/>
<protein>
    <submittedName>
        <fullName evidence="2">Uncharacterized protein</fullName>
    </submittedName>
</protein>
<dbReference type="GO" id="GO:0045944">
    <property type="term" value="P:positive regulation of transcription by RNA polymerase II"/>
    <property type="evidence" value="ECO:0007669"/>
    <property type="project" value="TreeGrafter"/>
</dbReference>
<dbReference type="GO" id="GO:0042393">
    <property type="term" value="F:histone binding"/>
    <property type="evidence" value="ECO:0007669"/>
    <property type="project" value="TreeGrafter"/>
</dbReference>
<dbReference type="Gene3D" id="3.40.50.10190">
    <property type="entry name" value="BRCT domain"/>
    <property type="match status" value="1"/>
</dbReference>
<dbReference type="CDD" id="cd17724">
    <property type="entry name" value="BRCT_p53bp1_rpt2"/>
    <property type="match status" value="1"/>
</dbReference>
<evidence type="ECO:0000256" key="1">
    <source>
        <dbReference type="SAM" id="MobiDB-lite"/>
    </source>
</evidence>
<proteinExistence type="predicted"/>
<dbReference type="SUPFAM" id="SSF52113">
    <property type="entry name" value="BRCT domain"/>
    <property type="match status" value="1"/>
</dbReference>
<gene>
    <name evidence="2" type="ORF">CTOB1V02_LOCUS7383</name>
</gene>
<feature type="region of interest" description="Disordered" evidence="1">
    <location>
        <begin position="1"/>
        <end position="54"/>
    </location>
</feature>
<dbReference type="InterPro" id="IPR001357">
    <property type="entry name" value="BRCT_dom"/>
</dbReference>
<feature type="compositionally biased region" description="Low complexity" evidence="1">
    <location>
        <begin position="150"/>
        <end position="164"/>
    </location>
</feature>
<dbReference type="GO" id="GO:0005634">
    <property type="term" value="C:nucleus"/>
    <property type="evidence" value="ECO:0007669"/>
    <property type="project" value="TreeGrafter"/>
</dbReference>
<dbReference type="EMBL" id="OB662111">
    <property type="protein sequence ID" value="CAD7229514.1"/>
    <property type="molecule type" value="Genomic_DNA"/>
</dbReference>
<dbReference type="InterPro" id="IPR047252">
    <property type="entry name" value="TP53BP1-like"/>
</dbReference>
<name>A0A7R8WDA2_9CRUS</name>